<protein>
    <submittedName>
        <fullName evidence="1">Uncharacterized protein</fullName>
    </submittedName>
</protein>
<dbReference type="RefSeq" id="WP_097129920.1">
    <property type="nucleotide sequence ID" value="NZ_OCNH01000005.1"/>
</dbReference>
<dbReference type="AlphaFoldDB" id="A0A286GLM3"/>
<organism evidence="1 2">
    <name type="scientific">Spirosoma fluviale</name>
    <dbReference type="NCBI Taxonomy" id="1597977"/>
    <lineage>
        <taxon>Bacteria</taxon>
        <taxon>Pseudomonadati</taxon>
        <taxon>Bacteroidota</taxon>
        <taxon>Cytophagia</taxon>
        <taxon>Cytophagales</taxon>
        <taxon>Cytophagaceae</taxon>
        <taxon>Spirosoma</taxon>
    </lineage>
</organism>
<reference evidence="2" key="1">
    <citation type="submission" date="2017-09" db="EMBL/GenBank/DDBJ databases">
        <authorList>
            <person name="Varghese N."/>
            <person name="Submissions S."/>
        </authorList>
    </citation>
    <scope>NUCLEOTIDE SEQUENCE [LARGE SCALE GENOMIC DNA]</scope>
    <source>
        <strain evidence="2">DSM 29961</strain>
    </source>
</reference>
<dbReference type="InterPro" id="IPR043129">
    <property type="entry name" value="ATPase_NBD"/>
</dbReference>
<dbReference type="EMBL" id="OCNH01000005">
    <property type="protein sequence ID" value="SOD96437.1"/>
    <property type="molecule type" value="Genomic_DNA"/>
</dbReference>
<sequence length="818" mass="92717">MYYVALKIENRKYHTVQLRPADVAPAESFVPSFILEHQPGQARLVLSLLREARVVCRGGFDRDRWIDWGSLTAETTGDGLHLHLQATSTRPEQDALPPLPEPPPTVEFSLNKAHFMLGVTRHFSESALRLTLTITVDDVAHRGELLFHLVPQRYVHDVVMDFGSEASQIVTYRRGRGAVNRRMQLVGNLLDYYYPDLKGKELHQQDTESDLYRSAYFIKKEGAVFDPNASPGTNRDKELLNLLTDKGQKNLLAEERVLVSNLKLAHLGAYNFMVRFASRETNAFRVKERNFIDTIVQLQQAVVNYFLQVVLEEIKRSTPEGQPIYLVTKLLVPNVFEQSKVSRLVKGTANGLAEMTRQQATCQLQGFEVSTLSESDAAFLGFKREQEEKARQGRANGLKKGGRYLIIDVGKGTTDYSILKMNARSTQLVSLYRSGFIGAGNVLSYAFIDTIFAAICGLNSDDRKRAIQAVTQRADVVEKLQFTEAIEKLKHNYDAQRNYTSFTEVLTKLYGDGFDLSTIRSQLFDKNEAVLATLTQWLEKIWQHQGSIRDEWGIINRAVNEVANRIHREVVQSGRYADPETGRVLVDKIILTGRGFKFIPLRSAISKTFDVPVESTDDLKKVCLAGAFSSEPINFESNLVGFPEVYELFGQHERQSKQIDTGDGQVLNIPAYNRLKNWVQHTGAALQEQVRQVMEYGDGHVIQASTLPKTNLVDVSYDLSQEENFLNEGREFDNFNRNAKVVTICGLDYKRHTINSHTVNVFFTGEDFIIRDGHTYSPLQVEPDFFRNTQRVFQTLYPFVDILDPADVSVTPLTDDDF</sequence>
<proteinExistence type="predicted"/>
<name>A0A286GLM3_9BACT</name>
<evidence type="ECO:0000313" key="2">
    <source>
        <dbReference type="Proteomes" id="UP000219452"/>
    </source>
</evidence>
<accession>A0A286GLM3</accession>
<dbReference type="SUPFAM" id="SSF53067">
    <property type="entry name" value="Actin-like ATPase domain"/>
    <property type="match status" value="1"/>
</dbReference>
<dbReference type="Proteomes" id="UP000219452">
    <property type="component" value="Unassembled WGS sequence"/>
</dbReference>
<dbReference type="OrthoDB" id="604213at2"/>
<gene>
    <name evidence="1" type="ORF">SAMN06269250_5309</name>
</gene>
<dbReference type="Gene3D" id="3.30.420.40">
    <property type="match status" value="1"/>
</dbReference>
<evidence type="ECO:0000313" key="1">
    <source>
        <dbReference type="EMBL" id="SOD96437.1"/>
    </source>
</evidence>
<keyword evidence="2" id="KW-1185">Reference proteome</keyword>